<keyword evidence="4" id="KW-1185">Reference proteome</keyword>
<feature type="domain" description="TOG" evidence="2">
    <location>
        <begin position="50"/>
        <end position="279"/>
    </location>
</feature>
<dbReference type="GO" id="GO:0000774">
    <property type="term" value="F:adenyl-nucleotide exchange factor activity"/>
    <property type="evidence" value="ECO:0007669"/>
    <property type="project" value="TreeGrafter"/>
</dbReference>
<dbReference type="Pfam" id="PF08609">
    <property type="entry name" value="Fes1"/>
    <property type="match status" value="1"/>
</dbReference>
<dbReference type="InterPro" id="IPR050693">
    <property type="entry name" value="Hsp70_NEF-Inhibitors"/>
</dbReference>
<dbReference type="FunFam" id="1.25.10.10:FF:000157">
    <property type="entry name" value="Hsp70-binding protein 1"/>
    <property type="match status" value="1"/>
</dbReference>
<sequence length="381" mass="42109">MAGESDSRVSWTELLRWSLSHIDGTRPSPHISEENRRWFEEAVEAQATVGMAQRMRDMTLLLLTSPSHLEDLLDELHEHVESIDIANDLISVGGLFPLLNYLKNSNARIRAKAAQVITTVVQNNPISQQSVMEASGFEPLFRNFMFDPDLTARIKALGAISSLIRNNKLGVAAFRLANGYAGLKDALSSDSTRFQRKALNLTLYLLTECNSDCGVVTELGFTQMMIHLASSPDSGVREAALGSLLELARDNNLLTPTEGTRLRSILQRRIDSIRVMSIEDLHAALEERRLVDSLWLACYKEPSLLYEEGLVVLPGEDLFELPPDVANRFSESPPRGSAMQPNSDGESLNTGDTSSQDKKMLLIGDATGTSSAETSYLLRMQ</sequence>
<organism evidence="3 4">
    <name type="scientific">Carex littledalei</name>
    <dbReference type="NCBI Taxonomy" id="544730"/>
    <lineage>
        <taxon>Eukaryota</taxon>
        <taxon>Viridiplantae</taxon>
        <taxon>Streptophyta</taxon>
        <taxon>Embryophyta</taxon>
        <taxon>Tracheophyta</taxon>
        <taxon>Spermatophyta</taxon>
        <taxon>Magnoliopsida</taxon>
        <taxon>Liliopsida</taxon>
        <taxon>Poales</taxon>
        <taxon>Cyperaceae</taxon>
        <taxon>Cyperoideae</taxon>
        <taxon>Cariceae</taxon>
        <taxon>Carex</taxon>
        <taxon>Carex subgen. Euthyceras</taxon>
    </lineage>
</organism>
<dbReference type="PANTHER" id="PTHR19316:SF21">
    <property type="entry name" value="HEAT REPEAT FAMILY PROTEIN, EXPRESSED"/>
    <property type="match status" value="1"/>
</dbReference>
<dbReference type="SMART" id="SM01349">
    <property type="entry name" value="TOG"/>
    <property type="match status" value="1"/>
</dbReference>
<dbReference type="Gene3D" id="1.25.10.10">
    <property type="entry name" value="Leucine-rich Repeat Variant"/>
    <property type="match status" value="1"/>
</dbReference>
<feature type="region of interest" description="Disordered" evidence="1">
    <location>
        <begin position="324"/>
        <end position="356"/>
    </location>
</feature>
<evidence type="ECO:0000313" key="3">
    <source>
        <dbReference type="EMBL" id="KAF3329097.1"/>
    </source>
</evidence>
<reference evidence="3" key="1">
    <citation type="submission" date="2020-01" db="EMBL/GenBank/DDBJ databases">
        <title>Genome sequence of Kobresia littledalei, the first chromosome-level genome in the family Cyperaceae.</title>
        <authorList>
            <person name="Qu G."/>
        </authorList>
    </citation>
    <scope>NUCLEOTIDE SEQUENCE</scope>
    <source>
        <strain evidence="3">C.B.Clarke</strain>
        <tissue evidence="3">Leaf</tissue>
    </source>
</reference>
<dbReference type="InterPro" id="IPR016024">
    <property type="entry name" value="ARM-type_fold"/>
</dbReference>
<dbReference type="InterPro" id="IPR013918">
    <property type="entry name" value="Nucleotide_exch_fac_Fes1"/>
</dbReference>
<dbReference type="InterPro" id="IPR011989">
    <property type="entry name" value="ARM-like"/>
</dbReference>
<name>A0A833V8U7_9POAL</name>
<dbReference type="OrthoDB" id="10250458at2759"/>
<protein>
    <submittedName>
        <fullName evidence="3">Hsp70-binding protein 1</fullName>
    </submittedName>
</protein>
<feature type="compositionally biased region" description="Polar residues" evidence="1">
    <location>
        <begin position="339"/>
        <end position="354"/>
    </location>
</feature>
<accession>A0A833V8U7</accession>
<proteinExistence type="predicted"/>
<dbReference type="InterPro" id="IPR034085">
    <property type="entry name" value="TOG"/>
</dbReference>
<comment type="caution">
    <text evidence="3">The sequence shown here is derived from an EMBL/GenBank/DDBJ whole genome shotgun (WGS) entry which is preliminary data.</text>
</comment>
<gene>
    <name evidence="3" type="ORF">FCM35_KLT06175</name>
</gene>
<dbReference type="GO" id="GO:0005783">
    <property type="term" value="C:endoplasmic reticulum"/>
    <property type="evidence" value="ECO:0007669"/>
    <property type="project" value="TreeGrafter"/>
</dbReference>
<evidence type="ECO:0000313" key="4">
    <source>
        <dbReference type="Proteomes" id="UP000623129"/>
    </source>
</evidence>
<dbReference type="SUPFAM" id="SSF48371">
    <property type="entry name" value="ARM repeat"/>
    <property type="match status" value="1"/>
</dbReference>
<evidence type="ECO:0000256" key="1">
    <source>
        <dbReference type="SAM" id="MobiDB-lite"/>
    </source>
</evidence>
<dbReference type="AlphaFoldDB" id="A0A833V8U7"/>
<dbReference type="PANTHER" id="PTHR19316">
    <property type="entry name" value="PROTEIN FOLDING REGULATOR"/>
    <property type="match status" value="1"/>
</dbReference>
<dbReference type="EMBL" id="SWLB01000015">
    <property type="protein sequence ID" value="KAF3329097.1"/>
    <property type="molecule type" value="Genomic_DNA"/>
</dbReference>
<evidence type="ECO:0000259" key="2">
    <source>
        <dbReference type="SMART" id="SM01349"/>
    </source>
</evidence>
<dbReference type="Proteomes" id="UP000623129">
    <property type="component" value="Unassembled WGS sequence"/>
</dbReference>